<dbReference type="RefSeq" id="WP_233728298.1">
    <property type="nucleotide sequence ID" value="NZ_JAJVCN010000002.1"/>
</dbReference>
<dbReference type="PANTHER" id="PTHR30055">
    <property type="entry name" value="HTH-TYPE TRANSCRIPTIONAL REGULATOR RUTR"/>
    <property type="match status" value="1"/>
</dbReference>
<dbReference type="Gene3D" id="1.10.357.10">
    <property type="entry name" value="Tetracycline Repressor, domain 2"/>
    <property type="match status" value="1"/>
</dbReference>
<organism evidence="4 5">
    <name type="scientific">Kibdelosporangium philippinense</name>
    <dbReference type="NCBI Taxonomy" id="211113"/>
    <lineage>
        <taxon>Bacteria</taxon>
        <taxon>Bacillati</taxon>
        <taxon>Actinomycetota</taxon>
        <taxon>Actinomycetes</taxon>
        <taxon>Pseudonocardiales</taxon>
        <taxon>Pseudonocardiaceae</taxon>
        <taxon>Kibdelosporangium</taxon>
    </lineage>
</organism>
<dbReference type="InterPro" id="IPR009057">
    <property type="entry name" value="Homeodomain-like_sf"/>
</dbReference>
<dbReference type="Proteomes" id="UP001521150">
    <property type="component" value="Unassembled WGS sequence"/>
</dbReference>
<evidence type="ECO:0000313" key="4">
    <source>
        <dbReference type="EMBL" id="MCE7006875.1"/>
    </source>
</evidence>
<accession>A0ABS8ZGG4</accession>
<evidence type="ECO:0000256" key="2">
    <source>
        <dbReference type="PROSITE-ProRule" id="PRU00335"/>
    </source>
</evidence>
<dbReference type="Pfam" id="PF17929">
    <property type="entry name" value="TetR_C_34"/>
    <property type="match status" value="1"/>
</dbReference>
<evidence type="ECO:0000256" key="1">
    <source>
        <dbReference type="ARBA" id="ARBA00023125"/>
    </source>
</evidence>
<feature type="domain" description="HTH tetR-type" evidence="3">
    <location>
        <begin position="15"/>
        <end position="75"/>
    </location>
</feature>
<feature type="DNA-binding region" description="H-T-H motif" evidence="2">
    <location>
        <begin position="38"/>
        <end position="57"/>
    </location>
</feature>
<dbReference type="SUPFAM" id="SSF46689">
    <property type="entry name" value="Homeodomain-like"/>
    <property type="match status" value="1"/>
</dbReference>
<protein>
    <submittedName>
        <fullName evidence="4">TetR family transcriptional regulator</fullName>
    </submittedName>
</protein>
<sequence length="218" mass="23832">MAQEFQRARRPEQKQQRYDAILSAARALAERDSVRDTSLADIAAEVGMHKSALLKYFSTRDEIYLKIAAADWLDWSAAMREGLADADSVEQIASVVAETLAARPLFCDLIAHVGLNLERTVPLESVREYKLAIMPAIYDILADVQRILPSLDDKALLHLMATITAVAANLHQLANPRHAGAALPGDARPRACLAGFRANAAPDHRGFPARPADLTTMP</sequence>
<dbReference type="PANTHER" id="PTHR30055:SF178">
    <property type="entry name" value="POSSIBLE TRANSCRIPTIONAL REGULATORY PROTEIN"/>
    <property type="match status" value="1"/>
</dbReference>
<keyword evidence="5" id="KW-1185">Reference proteome</keyword>
<dbReference type="EMBL" id="JAJVCN010000002">
    <property type="protein sequence ID" value="MCE7006875.1"/>
    <property type="molecule type" value="Genomic_DNA"/>
</dbReference>
<gene>
    <name evidence="4" type="ORF">LWC34_29210</name>
</gene>
<evidence type="ECO:0000259" key="3">
    <source>
        <dbReference type="PROSITE" id="PS50977"/>
    </source>
</evidence>
<reference evidence="4 5" key="1">
    <citation type="submission" date="2021-12" db="EMBL/GenBank/DDBJ databases">
        <title>Genome sequence of Kibdelosporangium philippinense ATCC 49844.</title>
        <authorList>
            <person name="Fedorov E.A."/>
            <person name="Omeragic M."/>
            <person name="Shalygina K.F."/>
            <person name="Maclea K.S."/>
        </authorList>
    </citation>
    <scope>NUCLEOTIDE SEQUENCE [LARGE SCALE GENOMIC DNA]</scope>
    <source>
        <strain evidence="4 5">ATCC 49844</strain>
    </source>
</reference>
<name>A0ABS8ZGG4_9PSEU</name>
<dbReference type="InterPro" id="IPR050109">
    <property type="entry name" value="HTH-type_TetR-like_transc_reg"/>
</dbReference>
<keyword evidence="1 2" id="KW-0238">DNA-binding</keyword>
<dbReference type="InterPro" id="IPR001647">
    <property type="entry name" value="HTH_TetR"/>
</dbReference>
<dbReference type="InterPro" id="IPR041483">
    <property type="entry name" value="TetR_C_34"/>
</dbReference>
<proteinExistence type="predicted"/>
<dbReference type="Pfam" id="PF00440">
    <property type="entry name" value="TetR_N"/>
    <property type="match status" value="1"/>
</dbReference>
<comment type="caution">
    <text evidence="4">The sequence shown here is derived from an EMBL/GenBank/DDBJ whole genome shotgun (WGS) entry which is preliminary data.</text>
</comment>
<dbReference type="PROSITE" id="PS50977">
    <property type="entry name" value="HTH_TETR_2"/>
    <property type="match status" value="1"/>
</dbReference>
<evidence type="ECO:0000313" key="5">
    <source>
        <dbReference type="Proteomes" id="UP001521150"/>
    </source>
</evidence>